<dbReference type="Proteomes" id="UP000269945">
    <property type="component" value="Unassembled WGS sequence"/>
</dbReference>
<feature type="region of interest" description="Disordered" evidence="1">
    <location>
        <begin position="1"/>
        <end position="22"/>
    </location>
</feature>
<evidence type="ECO:0000313" key="2">
    <source>
        <dbReference type="EMBL" id="VCW96926.1"/>
    </source>
</evidence>
<gene>
    <name evidence="2" type="ORF">BN2614_LOCUS5</name>
</gene>
<evidence type="ECO:0000313" key="3">
    <source>
        <dbReference type="Proteomes" id="UP000269945"/>
    </source>
</evidence>
<dbReference type="AlphaFoldDB" id="A0A9X9LUU9"/>
<proteinExistence type="predicted"/>
<sequence>MAPIMVLPRPRPAGNQGISGTNLTPLPWKSQCWSASWSLSHQDRAAQCWLQHDRTGDTAAPRVGLLTCEHYVRAQLVQQCKNPELVPGGAGN</sequence>
<protein>
    <submittedName>
        <fullName evidence="2">Uncharacterized protein</fullName>
    </submittedName>
</protein>
<organism evidence="2 3">
    <name type="scientific">Gulo gulo</name>
    <name type="common">Wolverine</name>
    <name type="synonym">Gluton</name>
    <dbReference type="NCBI Taxonomy" id="48420"/>
    <lineage>
        <taxon>Eukaryota</taxon>
        <taxon>Metazoa</taxon>
        <taxon>Chordata</taxon>
        <taxon>Craniata</taxon>
        <taxon>Vertebrata</taxon>
        <taxon>Euteleostomi</taxon>
        <taxon>Mammalia</taxon>
        <taxon>Eutheria</taxon>
        <taxon>Laurasiatheria</taxon>
        <taxon>Carnivora</taxon>
        <taxon>Caniformia</taxon>
        <taxon>Musteloidea</taxon>
        <taxon>Mustelidae</taxon>
        <taxon>Guloninae</taxon>
        <taxon>Gulo</taxon>
    </lineage>
</organism>
<name>A0A9X9LUU9_GULGU</name>
<keyword evidence="3" id="KW-1185">Reference proteome</keyword>
<reference evidence="2 3" key="1">
    <citation type="submission" date="2018-10" db="EMBL/GenBank/DDBJ databases">
        <authorList>
            <person name="Ekblom R."/>
            <person name="Jareborg N."/>
        </authorList>
    </citation>
    <scope>NUCLEOTIDE SEQUENCE [LARGE SCALE GENOMIC DNA]</scope>
    <source>
        <tissue evidence="2">Muscle</tissue>
    </source>
</reference>
<comment type="caution">
    <text evidence="2">The sequence shown here is derived from an EMBL/GenBank/DDBJ whole genome shotgun (WGS) entry which is preliminary data.</text>
</comment>
<accession>A0A9X9LUU9</accession>
<evidence type="ECO:0000256" key="1">
    <source>
        <dbReference type="SAM" id="MobiDB-lite"/>
    </source>
</evidence>
<dbReference type="EMBL" id="CYRY02020056">
    <property type="protein sequence ID" value="VCW96926.1"/>
    <property type="molecule type" value="Genomic_DNA"/>
</dbReference>